<keyword evidence="2" id="KW-1185">Reference proteome</keyword>
<proteinExistence type="predicted"/>
<evidence type="ECO:0000313" key="1">
    <source>
        <dbReference type="EMBL" id="CAG8653192.1"/>
    </source>
</evidence>
<sequence>MSTEVLAEEVNSYEVTMCLHLSDDKIVFASSFAFVPIEGVS</sequence>
<protein>
    <submittedName>
        <fullName evidence="1">4469_t:CDS:1</fullName>
    </submittedName>
</protein>
<dbReference type="EMBL" id="CAJVPJ010004556">
    <property type="protein sequence ID" value="CAG8653192.1"/>
    <property type="molecule type" value="Genomic_DNA"/>
</dbReference>
<evidence type="ECO:0000313" key="2">
    <source>
        <dbReference type="Proteomes" id="UP000789572"/>
    </source>
</evidence>
<accession>A0A9N9H6W3</accession>
<comment type="caution">
    <text evidence="1">The sequence shown here is derived from an EMBL/GenBank/DDBJ whole genome shotgun (WGS) entry which is preliminary data.</text>
</comment>
<dbReference type="AlphaFoldDB" id="A0A9N9H6W3"/>
<gene>
    <name evidence="1" type="ORF">POCULU_LOCUS10062</name>
</gene>
<dbReference type="Proteomes" id="UP000789572">
    <property type="component" value="Unassembled WGS sequence"/>
</dbReference>
<reference evidence="1" key="1">
    <citation type="submission" date="2021-06" db="EMBL/GenBank/DDBJ databases">
        <authorList>
            <person name="Kallberg Y."/>
            <person name="Tangrot J."/>
            <person name="Rosling A."/>
        </authorList>
    </citation>
    <scope>NUCLEOTIDE SEQUENCE</scope>
    <source>
        <strain evidence="1">IA702</strain>
    </source>
</reference>
<organism evidence="1 2">
    <name type="scientific">Paraglomus occultum</name>
    <dbReference type="NCBI Taxonomy" id="144539"/>
    <lineage>
        <taxon>Eukaryota</taxon>
        <taxon>Fungi</taxon>
        <taxon>Fungi incertae sedis</taxon>
        <taxon>Mucoromycota</taxon>
        <taxon>Glomeromycotina</taxon>
        <taxon>Glomeromycetes</taxon>
        <taxon>Paraglomerales</taxon>
        <taxon>Paraglomeraceae</taxon>
        <taxon>Paraglomus</taxon>
    </lineage>
</organism>
<name>A0A9N9H6W3_9GLOM</name>
<feature type="non-terminal residue" evidence="1">
    <location>
        <position position="1"/>
    </location>
</feature>